<dbReference type="RefSeq" id="WP_094730249.1">
    <property type="nucleotide sequence ID" value="NZ_MWWY01000031.1"/>
</dbReference>
<sequence>MTATIIRARVIHAMTIPVTVQIAATTVTDAETALDTVMPQIDTHLHNIDARFSPFRNDSLVGRARRGDWSALLNDREFAEIYALCQQAKRLTDGAFDPMHAGEYDPTGLVKGWAIQRAYERFLQPLLHDTQHDAYKAAAIGGGGDIQAGVRSGTDDFAWRIGVDNPFGNQATALTPVTATDPTTATPLVSASRTPALRTITLRNGAIATSGTSARGKHITRTDHSLTQATIVADQLIFADMWATTAISVGEDRLRALISRAGGFGLVDHVQAVLVRTDRSLAHLP</sequence>
<dbReference type="PANTHER" id="PTHR30040:SF2">
    <property type="entry name" value="FAD:PROTEIN FMN TRANSFERASE"/>
    <property type="match status" value="1"/>
</dbReference>
<evidence type="ECO:0000256" key="5">
    <source>
        <dbReference type="ARBA" id="ARBA00022679"/>
    </source>
</evidence>
<evidence type="ECO:0000256" key="3">
    <source>
        <dbReference type="ARBA" id="ARBA00016337"/>
    </source>
</evidence>
<dbReference type="PANTHER" id="PTHR30040">
    <property type="entry name" value="THIAMINE BIOSYNTHESIS LIPOPROTEIN APBE"/>
    <property type="match status" value="1"/>
</dbReference>
<keyword evidence="8" id="KW-0460">Magnesium</keyword>
<accession>A0A261FX46</accession>
<dbReference type="Pfam" id="PF02424">
    <property type="entry name" value="ApbE"/>
    <property type="match status" value="2"/>
</dbReference>
<evidence type="ECO:0000256" key="2">
    <source>
        <dbReference type="ARBA" id="ARBA00011955"/>
    </source>
</evidence>
<comment type="cofactor">
    <cofactor evidence="1">
        <name>Mg(2+)</name>
        <dbReference type="ChEBI" id="CHEBI:18420"/>
    </cofactor>
</comment>
<dbReference type="Gene3D" id="3.10.520.10">
    <property type="entry name" value="ApbE-like domains"/>
    <property type="match status" value="2"/>
</dbReference>
<dbReference type="GO" id="GO:0016740">
    <property type="term" value="F:transferase activity"/>
    <property type="evidence" value="ECO:0007669"/>
    <property type="project" value="UniProtKB-KW"/>
</dbReference>
<evidence type="ECO:0000256" key="4">
    <source>
        <dbReference type="ARBA" id="ARBA00022630"/>
    </source>
</evidence>
<evidence type="ECO:0000313" key="11">
    <source>
        <dbReference type="EMBL" id="OZG63751.1"/>
    </source>
</evidence>
<dbReference type="InterPro" id="IPR003374">
    <property type="entry name" value="ApbE-like_sf"/>
</dbReference>
<organism evidence="11 12">
    <name type="scientific">Bifidobacterium hapali</name>
    <dbReference type="NCBI Taxonomy" id="1630172"/>
    <lineage>
        <taxon>Bacteria</taxon>
        <taxon>Bacillati</taxon>
        <taxon>Actinomycetota</taxon>
        <taxon>Actinomycetes</taxon>
        <taxon>Bifidobacteriales</taxon>
        <taxon>Bifidobacteriaceae</taxon>
        <taxon>Bifidobacterium</taxon>
    </lineage>
</organism>
<proteinExistence type="predicted"/>
<keyword evidence="12" id="KW-1185">Reference proteome</keyword>
<protein>
    <recommendedName>
        <fullName evidence="3">FAD:protein FMN transferase</fullName>
        <ecNumber evidence="2">2.7.1.180</ecNumber>
    </recommendedName>
    <alternativeName>
        <fullName evidence="9">Flavin transferase</fullName>
    </alternativeName>
</protein>
<evidence type="ECO:0000256" key="7">
    <source>
        <dbReference type="ARBA" id="ARBA00022827"/>
    </source>
</evidence>
<dbReference type="Proteomes" id="UP000216074">
    <property type="component" value="Unassembled WGS sequence"/>
</dbReference>
<dbReference type="SUPFAM" id="SSF143631">
    <property type="entry name" value="ApbE-like"/>
    <property type="match status" value="1"/>
</dbReference>
<comment type="catalytic activity">
    <reaction evidence="10">
        <text>L-threonyl-[protein] + FAD = FMN-L-threonyl-[protein] + AMP + H(+)</text>
        <dbReference type="Rhea" id="RHEA:36847"/>
        <dbReference type="Rhea" id="RHEA-COMP:11060"/>
        <dbReference type="Rhea" id="RHEA-COMP:11061"/>
        <dbReference type="ChEBI" id="CHEBI:15378"/>
        <dbReference type="ChEBI" id="CHEBI:30013"/>
        <dbReference type="ChEBI" id="CHEBI:57692"/>
        <dbReference type="ChEBI" id="CHEBI:74257"/>
        <dbReference type="ChEBI" id="CHEBI:456215"/>
        <dbReference type="EC" id="2.7.1.180"/>
    </reaction>
</comment>
<dbReference type="InterPro" id="IPR024932">
    <property type="entry name" value="ApbE"/>
</dbReference>
<evidence type="ECO:0000256" key="9">
    <source>
        <dbReference type="ARBA" id="ARBA00031306"/>
    </source>
</evidence>
<dbReference type="GO" id="GO:0046872">
    <property type="term" value="F:metal ion binding"/>
    <property type="evidence" value="ECO:0007669"/>
    <property type="project" value="UniProtKB-KW"/>
</dbReference>
<name>A0A261FX46_9BIFI</name>
<comment type="caution">
    <text evidence="11">The sequence shown here is derived from an EMBL/GenBank/DDBJ whole genome shotgun (WGS) entry which is preliminary data.</text>
</comment>
<keyword evidence="4" id="KW-0285">Flavoprotein</keyword>
<evidence type="ECO:0000313" key="12">
    <source>
        <dbReference type="Proteomes" id="UP000216074"/>
    </source>
</evidence>
<evidence type="ECO:0000256" key="8">
    <source>
        <dbReference type="ARBA" id="ARBA00022842"/>
    </source>
</evidence>
<keyword evidence="7" id="KW-0274">FAD</keyword>
<keyword evidence="5" id="KW-0808">Transferase</keyword>
<dbReference type="OrthoDB" id="9778595at2"/>
<dbReference type="EMBL" id="MWWY01000031">
    <property type="protein sequence ID" value="OZG63751.1"/>
    <property type="molecule type" value="Genomic_DNA"/>
</dbReference>
<reference evidence="11 12" key="1">
    <citation type="journal article" date="2017" name="BMC Genomics">
        <title>Comparative genomic and phylogenomic analyses of the Bifidobacteriaceae family.</title>
        <authorList>
            <person name="Lugli G.A."/>
            <person name="Milani C."/>
            <person name="Turroni F."/>
            <person name="Duranti S."/>
            <person name="Mancabelli L."/>
            <person name="Mangifesta M."/>
            <person name="Ferrario C."/>
            <person name="Modesto M."/>
            <person name="Mattarelli P."/>
            <person name="Jiri K."/>
            <person name="van Sinderen D."/>
            <person name="Ventura M."/>
        </authorList>
    </citation>
    <scope>NUCLEOTIDE SEQUENCE [LARGE SCALE GENOMIC DNA]</scope>
    <source>
        <strain evidence="11 12">DSM 100202</strain>
    </source>
</reference>
<dbReference type="EC" id="2.7.1.180" evidence="2"/>
<evidence type="ECO:0000256" key="10">
    <source>
        <dbReference type="ARBA" id="ARBA00048540"/>
    </source>
</evidence>
<gene>
    <name evidence="11" type="ORF">BHAP_1661</name>
</gene>
<dbReference type="AlphaFoldDB" id="A0A261FX46"/>
<keyword evidence="6" id="KW-0479">Metal-binding</keyword>
<evidence type="ECO:0000256" key="1">
    <source>
        <dbReference type="ARBA" id="ARBA00001946"/>
    </source>
</evidence>
<evidence type="ECO:0000256" key="6">
    <source>
        <dbReference type="ARBA" id="ARBA00022723"/>
    </source>
</evidence>